<organism evidence="1 2">
    <name type="scientific">Rouxiella aceris</name>
    <dbReference type="NCBI Taxonomy" id="2703884"/>
    <lineage>
        <taxon>Bacteria</taxon>
        <taxon>Pseudomonadati</taxon>
        <taxon>Pseudomonadota</taxon>
        <taxon>Gammaproteobacteria</taxon>
        <taxon>Enterobacterales</taxon>
        <taxon>Yersiniaceae</taxon>
        <taxon>Rouxiella</taxon>
    </lineage>
</organism>
<sequence>MIRRSFNIGQSEKGRIFRRKTCRLPDKFLSLSMVNKGDEIKPAGDEDG</sequence>
<proteinExistence type="predicted"/>
<comment type="caution">
    <text evidence="1">The sequence shown here is derived from an EMBL/GenBank/DDBJ whole genome shotgun (WGS) entry which is preliminary data.</text>
</comment>
<dbReference type="AlphaFoldDB" id="A0A848MI56"/>
<name>A0A848MI56_9GAMM</name>
<keyword evidence="2" id="KW-1185">Reference proteome</keyword>
<reference evidence="1 2" key="2">
    <citation type="submission" date="2020-06" db="EMBL/GenBank/DDBJ databases">
        <title>Polyphasic characterization of a Rahnella strain isolated from tree sap.</title>
        <authorList>
            <person name="Kim I.S."/>
        </authorList>
    </citation>
    <scope>NUCLEOTIDE SEQUENCE [LARGE SCALE GENOMIC DNA]</scope>
    <source>
        <strain evidence="1 2">SAP-1</strain>
    </source>
</reference>
<evidence type="ECO:0000313" key="1">
    <source>
        <dbReference type="EMBL" id="NMP26672.1"/>
    </source>
</evidence>
<dbReference type="Proteomes" id="UP000585363">
    <property type="component" value="Unassembled WGS sequence"/>
</dbReference>
<dbReference type="EMBL" id="JAADJU010000003">
    <property type="protein sequence ID" value="NMP26672.1"/>
    <property type="molecule type" value="Genomic_DNA"/>
</dbReference>
<dbReference type="RefSeq" id="WP_169402364.1">
    <property type="nucleotide sequence ID" value="NZ_JAADJU010000003.1"/>
</dbReference>
<evidence type="ECO:0000313" key="2">
    <source>
        <dbReference type="Proteomes" id="UP000585363"/>
    </source>
</evidence>
<reference evidence="1 2" key="1">
    <citation type="submission" date="2020-01" db="EMBL/GenBank/DDBJ databases">
        <authorList>
            <person name="Lee S.D."/>
        </authorList>
    </citation>
    <scope>NUCLEOTIDE SEQUENCE [LARGE SCALE GENOMIC DNA]</scope>
    <source>
        <strain evidence="1 2">SAP-1</strain>
    </source>
</reference>
<protein>
    <submittedName>
        <fullName evidence="1">Uncharacterized protein</fullName>
    </submittedName>
</protein>
<gene>
    <name evidence="1" type="ORF">GW590_07345</name>
</gene>
<accession>A0A848MI56</accession>